<evidence type="ECO:0000259" key="11">
    <source>
        <dbReference type="PROSITE" id="PS51873"/>
    </source>
</evidence>
<evidence type="ECO:0000256" key="2">
    <source>
        <dbReference type="ARBA" id="ARBA00012251"/>
    </source>
</evidence>
<feature type="compositionally biased region" description="Basic and acidic residues" evidence="9">
    <location>
        <begin position="137"/>
        <end position="159"/>
    </location>
</feature>
<sequence length="982" mass="109695">MADTHLPNPMRSVTGNPPPSTKTHSQLSEHDSALSVSSPSVLKTFSSVSREKNDPSVDGAITGQQHEETTADAEAGASSSLSSETKGSPRRSRMRHVPMLDDDEWVEVPLSLKELWQQDYRDCFESRSRNHAVYKQDSLHREENRAADRPTFELDHTLTDSDSESDGSGRLNPRFPDDDDFDDDRLSYAGLAPWQEWLNINEHRDRPQGPPEEPLYPQGLPVDTECYVCFEEAKLRRRLCCDFPVCDPCLESYLTVQISQANVNVECLNIDCNSYIHRNEISARLPANMKMKFYKFLIDANVDPTIKTCPRCSVGHQVDKADLRNRKILKQGLLATCARCELEWCFNCHSPWHKGLTCKQFRKGDALLKDWAKEFHYGQINAQKCPKCKVFIQRTLGCDHMTCSRCDSSFCYRCGENYRGFKLLGNHFSRLSPFGCRYNFMPDSPHTRRLIRGAVLGGKLIGGLALSGFVVAAGAFLLGISVVALPAWGGYKLHKRRKYRQYMGAMRKWTNKRQDPRVPNAADITIPPAAVIRPSLDYDDSSDGNRNRVIVGLQLPDSQRVEVLVHRTVCSHGDTEDGSAAVERRDVVTDSSVILTNIQEVLNEDGYTTVVANIHAKAYDTNAAQGCAFVLDSSDSSDDSEEEREREDKGVSFAGESAARTGSSYPLPKRNQAAVSKENHSKRNRANDAAENLASDKDRLLLSGNTHDQGMDTHANSMPMSKPPKEKREKETEGVKDKSGNHKDVVLNGDQKETQAERSERNEKKQKDAMLPAEKKEKPAESGEKTEKKLRDKDKEAPSNRRPAEQREADVLNKENTNGCFGNIFSKKLTVIQIHGRRNTVLESEAQKPGSVYYKSGTWEKSNEKGSNPKHTTTVDIRNTSHFNEKLPGEKQSYQTSHTAVGNGYDKGLLLQDCVVLSPPGDFKSQNWEEADSLSLSSSLSEEEGGGEREEVGDVEEESGCCLSASDSFRGSTLSCDIVTYL</sequence>
<feature type="region of interest" description="Disordered" evidence="9">
    <location>
        <begin position="134"/>
        <end position="182"/>
    </location>
</feature>
<evidence type="ECO:0000256" key="4">
    <source>
        <dbReference type="ARBA" id="ARBA00022723"/>
    </source>
</evidence>
<evidence type="ECO:0000256" key="8">
    <source>
        <dbReference type="ARBA" id="ARBA00022833"/>
    </source>
</evidence>
<dbReference type="AlphaFoldDB" id="A0AAN9G1E7"/>
<dbReference type="GO" id="GO:0016567">
    <property type="term" value="P:protein ubiquitination"/>
    <property type="evidence" value="ECO:0007669"/>
    <property type="project" value="InterPro"/>
</dbReference>
<evidence type="ECO:0000313" key="12">
    <source>
        <dbReference type="EMBL" id="KAK7091292.1"/>
    </source>
</evidence>
<dbReference type="EMBL" id="JBAMIC010000022">
    <property type="protein sequence ID" value="KAK7091292.1"/>
    <property type="molecule type" value="Genomic_DNA"/>
</dbReference>
<feature type="compositionally biased region" description="Polar residues" evidence="9">
    <location>
        <begin position="703"/>
        <end position="719"/>
    </location>
</feature>
<feature type="region of interest" description="Disordered" evidence="9">
    <location>
        <begin position="633"/>
        <end position="820"/>
    </location>
</feature>
<evidence type="ECO:0000256" key="10">
    <source>
        <dbReference type="SAM" id="Phobius"/>
    </source>
</evidence>
<dbReference type="CDD" id="cd20342">
    <property type="entry name" value="BRcat_RBR_RNF217"/>
    <property type="match status" value="1"/>
</dbReference>
<keyword evidence="6" id="KW-0863">Zinc-finger</keyword>
<feature type="compositionally biased region" description="Acidic residues" evidence="9">
    <location>
        <begin position="635"/>
        <end position="645"/>
    </location>
</feature>
<dbReference type="Pfam" id="PF22191">
    <property type="entry name" value="IBR_1"/>
    <property type="match status" value="1"/>
</dbReference>
<dbReference type="InterPro" id="IPR044066">
    <property type="entry name" value="TRIAD_supradom"/>
</dbReference>
<keyword evidence="13" id="KW-1185">Reference proteome</keyword>
<dbReference type="InterPro" id="IPR013083">
    <property type="entry name" value="Znf_RING/FYVE/PHD"/>
</dbReference>
<dbReference type="Pfam" id="PF01485">
    <property type="entry name" value="IBR"/>
    <property type="match status" value="1"/>
</dbReference>
<keyword evidence="5" id="KW-0677">Repeat</keyword>
<evidence type="ECO:0000256" key="6">
    <source>
        <dbReference type="ARBA" id="ARBA00022771"/>
    </source>
</evidence>
<evidence type="ECO:0000256" key="7">
    <source>
        <dbReference type="ARBA" id="ARBA00022786"/>
    </source>
</evidence>
<dbReference type="SUPFAM" id="SSF57850">
    <property type="entry name" value="RING/U-box"/>
    <property type="match status" value="3"/>
</dbReference>
<feature type="transmembrane region" description="Helical" evidence="10">
    <location>
        <begin position="460"/>
        <end position="488"/>
    </location>
</feature>
<dbReference type="InterPro" id="IPR031127">
    <property type="entry name" value="E3_UB_ligase_RBR"/>
</dbReference>
<feature type="compositionally biased region" description="Low complexity" evidence="9">
    <location>
        <begin position="72"/>
        <end position="83"/>
    </location>
</feature>
<feature type="compositionally biased region" description="Basic and acidic residues" evidence="9">
    <location>
        <begin position="723"/>
        <end position="813"/>
    </location>
</feature>
<name>A0AAN9G1E7_9CAEN</name>
<dbReference type="Gene3D" id="1.20.120.1750">
    <property type="match status" value="1"/>
</dbReference>
<dbReference type="GO" id="GO:0008270">
    <property type="term" value="F:zinc ion binding"/>
    <property type="evidence" value="ECO:0007669"/>
    <property type="project" value="UniProtKB-KW"/>
</dbReference>
<proteinExistence type="predicted"/>
<keyword evidence="3" id="KW-0808">Transferase</keyword>
<gene>
    <name evidence="12" type="ORF">V1264_008996</name>
</gene>
<feature type="region of interest" description="Disordered" evidence="9">
    <location>
        <begin position="1"/>
        <end position="95"/>
    </location>
</feature>
<keyword evidence="10" id="KW-1133">Transmembrane helix</keyword>
<dbReference type="Gene3D" id="3.30.40.10">
    <property type="entry name" value="Zinc/RING finger domain, C3HC4 (zinc finger)"/>
    <property type="match status" value="1"/>
</dbReference>
<keyword evidence="10" id="KW-0812">Transmembrane</keyword>
<feature type="compositionally biased region" description="Polar residues" evidence="9">
    <location>
        <begin position="11"/>
        <end position="26"/>
    </location>
</feature>
<dbReference type="PROSITE" id="PS51873">
    <property type="entry name" value="TRIAD"/>
    <property type="match status" value="1"/>
</dbReference>
<keyword evidence="8" id="KW-0862">Zinc</keyword>
<dbReference type="EC" id="2.3.2.31" evidence="2"/>
<keyword evidence="4" id="KW-0479">Metal-binding</keyword>
<dbReference type="InterPro" id="IPR002867">
    <property type="entry name" value="IBR_dom"/>
</dbReference>
<evidence type="ECO:0000256" key="3">
    <source>
        <dbReference type="ARBA" id="ARBA00022679"/>
    </source>
</evidence>
<keyword evidence="7" id="KW-0833">Ubl conjugation pathway</keyword>
<feature type="region of interest" description="Disordered" evidence="9">
    <location>
        <begin position="934"/>
        <end position="959"/>
    </location>
</feature>
<comment type="caution">
    <text evidence="12">The sequence shown here is derived from an EMBL/GenBank/DDBJ whole genome shotgun (WGS) entry which is preliminary data.</text>
</comment>
<evidence type="ECO:0000313" key="13">
    <source>
        <dbReference type="Proteomes" id="UP001374579"/>
    </source>
</evidence>
<comment type="catalytic activity">
    <reaction evidence="1">
        <text>[E2 ubiquitin-conjugating enzyme]-S-ubiquitinyl-L-cysteine + [acceptor protein]-L-lysine = [E2 ubiquitin-conjugating enzyme]-L-cysteine + [acceptor protein]-N(6)-ubiquitinyl-L-lysine.</text>
        <dbReference type="EC" id="2.3.2.31"/>
    </reaction>
</comment>
<protein>
    <recommendedName>
        <fullName evidence="2">RBR-type E3 ubiquitin transferase</fullName>
        <ecNumber evidence="2">2.3.2.31</ecNumber>
    </recommendedName>
</protein>
<evidence type="ECO:0000256" key="1">
    <source>
        <dbReference type="ARBA" id="ARBA00001798"/>
    </source>
</evidence>
<evidence type="ECO:0000256" key="5">
    <source>
        <dbReference type="ARBA" id="ARBA00022737"/>
    </source>
</evidence>
<dbReference type="SMART" id="SM00647">
    <property type="entry name" value="IBR"/>
    <property type="match status" value="2"/>
</dbReference>
<dbReference type="InterPro" id="IPR047552">
    <property type="entry name" value="Rcat_RBR_RNF217"/>
</dbReference>
<feature type="domain" description="RING-type" evidence="11">
    <location>
        <begin position="222"/>
        <end position="440"/>
    </location>
</feature>
<dbReference type="CDD" id="cd20350">
    <property type="entry name" value="Rcat_RBR_RNF217"/>
    <property type="match status" value="1"/>
</dbReference>
<organism evidence="12 13">
    <name type="scientific">Littorina saxatilis</name>
    <dbReference type="NCBI Taxonomy" id="31220"/>
    <lineage>
        <taxon>Eukaryota</taxon>
        <taxon>Metazoa</taxon>
        <taxon>Spiralia</taxon>
        <taxon>Lophotrochozoa</taxon>
        <taxon>Mollusca</taxon>
        <taxon>Gastropoda</taxon>
        <taxon>Caenogastropoda</taxon>
        <taxon>Littorinimorpha</taxon>
        <taxon>Littorinoidea</taxon>
        <taxon>Littorinidae</taxon>
        <taxon>Littorina</taxon>
    </lineage>
</organism>
<dbReference type="Proteomes" id="UP001374579">
    <property type="component" value="Unassembled WGS sequence"/>
</dbReference>
<evidence type="ECO:0000256" key="9">
    <source>
        <dbReference type="SAM" id="MobiDB-lite"/>
    </source>
</evidence>
<dbReference type="InterPro" id="IPR047551">
    <property type="entry name" value="BRcat_RBR_RNF217"/>
</dbReference>
<feature type="compositionally biased region" description="Polar residues" evidence="9">
    <location>
        <begin position="34"/>
        <end position="48"/>
    </location>
</feature>
<feature type="compositionally biased region" description="Basic and acidic residues" evidence="9">
    <location>
        <begin position="677"/>
        <end position="700"/>
    </location>
</feature>
<dbReference type="GO" id="GO:0061630">
    <property type="term" value="F:ubiquitin protein ligase activity"/>
    <property type="evidence" value="ECO:0007669"/>
    <property type="project" value="UniProtKB-EC"/>
</dbReference>
<keyword evidence="10" id="KW-0472">Membrane</keyword>
<dbReference type="PANTHER" id="PTHR11685">
    <property type="entry name" value="RBR FAMILY RING FINGER AND IBR DOMAIN-CONTAINING"/>
    <property type="match status" value="1"/>
</dbReference>
<accession>A0AAN9G1E7</accession>
<reference evidence="12 13" key="1">
    <citation type="submission" date="2024-02" db="EMBL/GenBank/DDBJ databases">
        <title>Chromosome-scale genome assembly of the rough periwinkle Littorina saxatilis.</title>
        <authorList>
            <person name="De Jode A."/>
            <person name="Faria R."/>
            <person name="Formenti G."/>
            <person name="Sims Y."/>
            <person name="Smith T.P."/>
            <person name="Tracey A."/>
            <person name="Wood J.M.D."/>
            <person name="Zagrodzka Z.B."/>
            <person name="Johannesson K."/>
            <person name="Butlin R.K."/>
            <person name="Leder E.H."/>
        </authorList>
    </citation>
    <scope>NUCLEOTIDE SEQUENCE [LARGE SCALE GENOMIC DNA]</scope>
    <source>
        <strain evidence="12">Snail1</strain>
        <tissue evidence="12">Muscle</tissue>
    </source>
</reference>